<evidence type="ECO:0000313" key="2">
    <source>
        <dbReference type="EMBL" id="KAF7182317.1"/>
    </source>
</evidence>
<sequence length="78" mass="8995">MNKQLLRSLRRALLRRQRLSMLQHLFDWKAYFHRIGDSWRSAVPSQDDGYRELALARCAKNTKAEEATAAAALKAEHG</sequence>
<accession>A0A8H6R275</accession>
<evidence type="ECO:0000313" key="3">
    <source>
        <dbReference type="Proteomes" id="UP000641853"/>
    </source>
</evidence>
<dbReference type="Proteomes" id="UP000641853">
    <property type="component" value="Unassembled WGS sequence"/>
</dbReference>
<protein>
    <submittedName>
        <fullName evidence="2">Uncharacterized protein</fullName>
    </submittedName>
</protein>
<keyword evidence="3" id="KW-1185">Reference proteome</keyword>
<proteinExistence type="predicted"/>
<comment type="caution">
    <text evidence="2">The sequence shown here is derived from an EMBL/GenBank/DDBJ whole genome shotgun (WGS) entry which is preliminary data.</text>
</comment>
<reference evidence="2" key="1">
    <citation type="submission" date="2020-06" db="EMBL/GenBank/DDBJ databases">
        <title>Draft genome sequences of strains closely related to Aspergillus parafelis and Aspergillus hiratsukae.</title>
        <authorList>
            <person name="Dos Santos R.A.C."/>
            <person name="Rivero-Menendez O."/>
            <person name="Steenwyk J.L."/>
            <person name="Mead M.E."/>
            <person name="Goldman G.H."/>
            <person name="Alastruey-Izquierdo A."/>
            <person name="Rokas A."/>
        </authorList>
    </citation>
    <scope>NUCLEOTIDE SEQUENCE</scope>
    <source>
        <strain evidence="1">CNM-CM5623</strain>
        <strain evidence="2">CNM-CM7691</strain>
    </source>
</reference>
<evidence type="ECO:0000313" key="1">
    <source>
        <dbReference type="EMBL" id="KAF7169175.1"/>
    </source>
</evidence>
<dbReference type="EMBL" id="JACBAE010001247">
    <property type="protein sequence ID" value="KAF7169175.1"/>
    <property type="molecule type" value="Genomic_DNA"/>
</dbReference>
<dbReference type="EMBL" id="JACBAG010001783">
    <property type="protein sequence ID" value="KAF7182317.1"/>
    <property type="molecule type" value="Genomic_DNA"/>
</dbReference>
<organism evidence="2 3">
    <name type="scientific">Aspergillus felis</name>
    <dbReference type="NCBI Taxonomy" id="1287682"/>
    <lineage>
        <taxon>Eukaryota</taxon>
        <taxon>Fungi</taxon>
        <taxon>Dikarya</taxon>
        <taxon>Ascomycota</taxon>
        <taxon>Pezizomycotina</taxon>
        <taxon>Eurotiomycetes</taxon>
        <taxon>Eurotiomycetidae</taxon>
        <taxon>Eurotiales</taxon>
        <taxon>Aspergillaceae</taxon>
        <taxon>Aspergillus</taxon>
        <taxon>Aspergillus subgen. Fumigati</taxon>
    </lineage>
</organism>
<gene>
    <name evidence="1" type="ORF">CNMCM5623_001949</name>
    <name evidence="2" type="ORF">CNMCM7691_001797</name>
</gene>
<name>A0A8H6R275_9EURO</name>
<dbReference type="Proteomes" id="UP000654922">
    <property type="component" value="Unassembled WGS sequence"/>
</dbReference>
<dbReference type="AlphaFoldDB" id="A0A8H6R275"/>